<organism evidence="5 6">
    <name type="scientific">Luteimonas notoginsengisoli</name>
    <dbReference type="NCBI Taxonomy" id="1578200"/>
    <lineage>
        <taxon>Bacteria</taxon>
        <taxon>Pseudomonadati</taxon>
        <taxon>Pseudomonadota</taxon>
        <taxon>Gammaproteobacteria</taxon>
        <taxon>Lysobacterales</taxon>
        <taxon>Lysobacteraceae</taxon>
        <taxon>Luteimonas</taxon>
    </lineage>
</organism>
<dbReference type="Gene3D" id="2.60.40.10">
    <property type="entry name" value="Immunoglobulins"/>
    <property type="match status" value="1"/>
</dbReference>
<feature type="domain" description="Calcineurin-like phosphoesterase C-terminal" evidence="3">
    <location>
        <begin position="342"/>
        <end position="511"/>
    </location>
</feature>
<proteinExistence type="predicted"/>
<name>A0ABV7UQM0_9GAMM</name>
<evidence type="ECO:0000313" key="6">
    <source>
        <dbReference type="Proteomes" id="UP001595724"/>
    </source>
</evidence>
<dbReference type="Pfam" id="PF16370">
    <property type="entry name" value="MetallophosC"/>
    <property type="match status" value="1"/>
</dbReference>
<feature type="domain" description="Calcineurin-like phosphoesterase N-terminal" evidence="4">
    <location>
        <begin position="38"/>
        <end position="98"/>
    </location>
</feature>
<evidence type="ECO:0000259" key="4">
    <source>
        <dbReference type="Pfam" id="PF16371"/>
    </source>
</evidence>
<evidence type="ECO:0000313" key="5">
    <source>
        <dbReference type="EMBL" id="MFC3659237.1"/>
    </source>
</evidence>
<keyword evidence="6" id="KW-1185">Reference proteome</keyword>
<dbReference type="EMBL" id="JBHRYF010000001">
    <property type="protein sequence ID" value="MFC3659237.1"/>
    <property type="molecule type" value="Genomic_DNA"/>
</dbReference>
<dbReference type="Proteomes" id="UP001595724">
    <property type="component" value="Unassembled WGS sequence"/>
</dbReference>
<sequence length="528" mass="56881">MRRGLAAVLWLACGAALAQAQGGVVFDDGNGNGVQDVGEAGVAGVAVSNGRAVVRSDGQGRYTLPIAAGQIVFVVKPDGWQVPAGAEGLPAFWHQQSPGEPSTLRHGGLPAGQPSDRVDFPLRRAPTPGAELEVLVFADPQPKSPADIDYYRRDIVAPLLDRTRATLGLSLGDIVDDDLSLYPAINAVTASLGVPWLHVAGNHDIDRDARDDAGALQTFRSHFGPDTYAWEEARATFVMLDDVIHQPGSKPGYTGGFRDDQFAFLEAYLPTLPTDRLLVLGMHIPLFEAAGRDTFRDADRERLFALLRDFPHVLVLSAHNHTQQHWYHDAGTGWHGAQPLHEYNVGANCGAFWSGVKDAAGIPDATMADGTPNGHATLKVFDGGRYALAWHPARLRGGDSAFTGAMALHAPKVLRAGAYPAWGVYANVFMGGDDTRVEFRVDDGEWKAMAKVAAADPRLLAENVRDDLADALRGYDRSPEAKPSAHLWRGALPTGLGVGEHHVEVRAFDAWQGEQRAATRYRLQDAAE</sequence>
<reference evidence="6" key="1">
    <citation type="journal article" date="2019" name="Int. J. Syst. Evol. Microbiol.">
        <title>The Global Catalogue of Microorganisms (GCM) 10K type strain sequencing project: providing services to taxonomists for standard genome sequencing and annotation.</title>
        <authorList>
            <consortium name="The Broad Institute Genomics Platform"/>
            <consortium name="The Broad Institute Genome Sequencing Center for Infectious Disease"/>
            <person name="Wu L."/>
            <person name="Ma J."/>
        </authorList>
    </citation>
    <scope>NUCLEOTIDE SEQUENCE [LARGE SCALE GENOMIC DNA]</scope>
    <source>
        <strain evidence="6">KCTC 42211</strain>
    </source>
</reference>
<dbReference type="Gene3D" id="3.60.21.10">
    <property type="match status" value="1"/>
</dbReference>
<evidence type="ECO:0000259" key="2">
    <source>
        <dbReference type="Pfam" id="PF00149"/>
    </source>
</evidence>
<dbReference type="RefSeq" id="WP_386706373.1">
    <property type="nucleotide sequence ID" value="NZ_JBHRYF010000001.1"/>
</dbReference>
<dbReference type="SUPFAM" id="SSF56300">
    <property type="entry name" value="Metallo-dependent phosphatases"/>
    <property type="match status" value="1"/>
</dbReference>
<protein>
    <submittedName>
        <fullName evidence="5">Calcineurin-like phosphoesterase C-terminal domain-containing protein</fullName>
    </submittedName>
</protein>
<evidence type="ECO:0000259" key="3">
    <source>
        <dbReference type="Pfam" id="PF16370"/>
    </source>
</evidence>
<evidence type="ECO:0000256" key="1">
    <source>
        <dbReference type="SAM" id="SignalP"/>
    </source>
</evidence>
<dbReference type="InterPro" id="IPR004843">
    <property type="entry name" value="Calcineurin-like_PHP"/>
</dbReference>
<gene>
    <name evidence="5" type="ORF">ACFOM9_03975</name>
</gene>
<dbReference type="InterPro" id="IPR032288">
    <property type="entry name" value="Metallophos_C"/>
</dbReference>
<dbReference type="InterPro" id="IPR051918">
    <property type="entry name" value="STPP_CPPED1"/>
</dbReference>
<dbReference type="InterPro" id="IPR013783">
    <property type="entry name" value="Ig-like_fold"/>
</dbReference>
<feature type="domain" description="Calcineurin-like phosphoesterase" evidence="2">
    <location>
        <begin position="134"/>
        <end position="322"/>
    </location>
</feature>
<keyword evidence="1" id="KW-0732">Signal</keyword>
<dbReference type="InterPro" id="IPR029052">
    <property type="entry name" value="Metallo-depent_PP-like"/>
</dbReference>
<dbReference type="PANTHER" id="PTHR43143:SF6">
    <property type="entry name" value="BLL3016 PROTEIN"/>
    <property type="match status" value="1"/>
</dbReference>
<dbReference type="PANTHER" id="PTHR43143">
    <property type="entry name" value="METALLOPHOSPHOESTERASE, CALCINEURIN SUPERFAMILY"/>
    <property type="match status" value="1"/>
</dbReference>
<accession>A0ABV7UQM0</accession>
<feature type="chain" id="PRO_5047499718" evidence="1">
    <location>
        <begin position="21"/>
        <end position="528"/>
    </location>
</feature>
<dbReference type="InterPro" id="IPR032285">
    <property type="entry name" value="Metallophos_N"/>
</dbReference>
<dbReference type="Pfam" id="PF00149">
    <property type="entry name" value="Metallophos"/>
    <property type="match status" value="1"/>
</dbReference>
<dbReference type="Pfam" id="PF16371">
    <property type="entry name" value="MetallophosN"/>
    <property type="match status" value="1"/>
</dbReference>
<feature type="signal peptide" evidence="1">
    <location>
        <begin position="1"/>
        <end position="20"/>
    </location>
</feature>
<comment type="caution">
    <text evidence="5">The sequence shown here is derived from an EMBL/GenBank/DDBJ whole genome shotgun (WGS) entry which is preliminary data.</text>
</comment>
<dbReference type="SUPFAM" id="SSF117074">
    <property type="entry name" value="Hypothetical protein PA1324"/>
    <property type="match status" value="1"/>
</dbReference>